<dbReference type="Gene3D" id="3.20.20.70">
    <property type="entry name" value="Aldolase class I"/>
    <property type="match status" value="1"/>
</dbReference>
<evidence type="ECO:0000256" key="1">
    <source>
        <dbReference type="ARBA" id="ARBA00002834"/>
    </source>
</evidence>
<evidence type="ECO:0000256" key="7">
    <source>
        <dbReference type="ARBA" id="ARBA00049897"/>
    </source>
</evidence>
<evidence type="ECO:0000256" key="5">
    <source>
        <dbReference type="ARBA" id="ARBA00022977"/>
    </source>
</evidence>
<name>A0A1I7MWG1_9HYPH</name>
<dbReference type="STRING" id="51670.SAMN04488557_0557"/>
<comment type="subunit">
    <text evidence="8">Homotetramer. Forms heterodimers with either ThiH or ThiS.</text>
</comment>
<dbReference type="InterPro" id="IPR013785">
    <property type="entry name" value="Aldolase_TIM"/>
</dbReference>
<reference evidence="11" key="1">
    <citation type="submission" date="2016-10" db="EMBL/GenBank/DDBJ databases">
        <authorList>
            <person name="Varghese N."/>
            <person name="Submissions S."/>
        </authorList>
    </citation>
    <scope>NUCLEOTIDE SEQUENCE [LARGE SCALE GENOMIC DNA]</scope>
    <source>
        <strain evidence="11">DSM 1565</strain>
    </source>
</reference>
<dbReference type="GO" id="GO:0009229">
    <property type="term" value="P:thiamine diphosphate biosynthetic process"/>
    <property type="evidence" value="ECO:0007669"/>
    <property type="project" value="UniProtKB-UniRule"/>
</dbReference>
<evidence type="ECO:0000313" key="10">
    <source>
        <dbReference type="EMBL" id="SFV26688.1"/>
    </source>
</evidence>
<sequence>MNVRDQSLHAGRALSVYGETISSRLLLGTAGYPSPAILTSAVKASGAEIVTVSLRREAAGGKAGERFLDIIKDLGVRVLPNTAGCRTPGEAIATAQMARELFGTDWIKLEVIGNDDTLQPDVFGLVEAAGTLSRDGFKVLPYTTEDLSVAERLQRAGCQVIMPWGAPIGSGRGLANVHALTSLRAYFPDVTLIIDAGIGAPSHAALAMELGYDAVLLNTAVAKAADPVKMAAAFASAIQSGRLGYEAGLIPPRDMAVPSTPVAGTPFFDLD</sequence>
<keyword evidence="11" id="KW-1185">Reference proteome</keyword>
<dbReference type="CDD" id="cd04728">
    <property type="entry name" value="ThiG"/>
    <property type="match status" value="1"/>
</dbReference>
<evidence type="ECO:0000259" key="9">
    <source>
        <dbReference type="Pfam" id="PF05690"/>
    </source>
</evidence>
<evidence type="ECO:0000313" key="11">
    <source>
        <dbReference type="Proteomes" id="UP000199423"/>
    </source>
</evidence>
<comment type="catalytic activity">
    <reaction evidence="7 8">
        <text>[ThiS sulfur-carrier protein]-C-terminal-Gly-aminoethanethioate + 2-iminoacetate + 1-deoxy-D-xylulose 5-phosphate = [ThiS sulfur-carrier protein]-C-terminal Gly-Gly + 2-[(2R,5Z)-2-carboxy-4-methylthiazol-5(2H)-ylidene]ethyl phosphate + 2 H2O + H(+)</text>
        <dbReference type="Rhea" id="RHEA:26297"/>
        <dbReference type="Rhea" id="RHEA-COMP:12909"/>
        <dbReference type="Rhea" id="RHEA-COMP:19908"/>
        <dbReference type="ChEBI" id="CHEBI:15377"/>
        <dbReference type="ChEBI" id="CHEBI:15378"/>
        <dbReference type="ChEBI" id="CHEBI:57792"/>
        <dbReference type="ChEBI" id="CHEBI:62899"/>
        <dbReference type="ChEBI" id="CHEBI:77846"/>
        <dbReference type="ChEBI" id="CHEBI:90778"/>
        <dbReference type="ChEBI" id="CHEBI:232372"/>
        <dbReference type="EC" id="2.8.1.10"/>
    </reaction>
</comment>
<comment type="subcellular location">
    <subcellularLocation>
        <location evidence="8">Cytoplasm</location>
    </subcellularLocation>
</comment>
<dbReference type="InterPro" id="IPR033983">
    <property type="entry name" value="Thiazole_synthase_ThiG"/>
</dbReference>
<dbReference type="SUPFAM" id="SSF110399">
    <property type="entry name" value="ThiG-like"/>
    <property type="match status" value="1"/>
</dbReference>
<dbReference type="EC" id="2.8.1.10" evidence="3 8"/>
<organism evidence="10 11">
    <name type="scientific">Hyphomicrobium facile</name>
    <dbReference type="NCBI Taxonomy" id="51670"/>
    <lineage>
        <taxon>Bacteria</taxon>
        <taxon>Pseudomonadati</taxon>
        <taxon>Pseudomonadota</taxon>
        <taxon>Alphaproteobacteria</taxon>
        <taxon>Hyphomicrobiales</taxon>
        <taxon>Hyphomicrobiaceae</taxon>
        <taxon>Hyphomicrobium</taxon>
    </lineage>
</organism>
<comment type="pathway">
    <text evidence="2 8">Cofactor biosynthesis; thiamine diphosphate biosynthesis.</text>
</comment>
<dbReference type="OrthoDB" id="9805935at2"/>
<dbReference type="GO" id="GO:1990107">
    <property type="term" value="F:thiazole synthase activity"/>
    <property type="evidence" value="ECO:0007669"/>
    <property type="project" value="UniProtKB-EC"/>
</dbReference>
<keyword evidence="4 8" id="KW-0808">Transferase</keyword>
<feature type="binding site" evidence="8">
    <location>
        <begin position="218"/>
        <end position="219"/>
    </location>
    <ligand>
        <name>1-deoxy-D-xylulose 5-phosphate</name>
        <dbReference type="ChEBI" id="CHEBI:57792"/>
    </ligand>
</feature>
<keyword evidence="8" id="KW-0963">Cytoplasm</keyword>
<dbReference type="PANTHER" id="PTHR34266:SF2">
    <property type="entry name" value="THIAZOLE SYNTHASE"/>
    <property type="match status" value="1"/>
</dbReference>
<evidence type="ECO:0000256" key="6">
    <source>
        <dbReference type="ARBA" id="ARBA00023270"/>
    </source>
</evidence>
<dbReference type="EMBL" id="FPCH01000001">
    <property type="protein sequence ID" value="SFV26688.1"/>
    <property type="molecule type" value="Genomic_DNA"/>
</dbReference>
<gene>
    <name evidence="8" type="primary">thiG</name>
    <name evidence="10" type="ORF">SAMN04488557_0557</name>
</gene>
<evidence type="ECO:0000256" key="2">
    <source>
        <dbReference type="ARBA" id="ARBA00004948"/>
    </source>
</evidence>
<comment type="similarity">
    <text evidence="8">Belongs to the ThiG family.</text>
</comment>
<evidence type="ECO:0000256" key="4">
    <source>
        <dbReference type="ARBA" id="ARBA00022679"/>
    </source>
</evidence>
<proteinExistence type="inferred from homology"/>
<dbReference type="PANTHER" id="PTHR34266">
    <property type="entry name" value="THIAZOLE SYNTHASE"/>
    <property type="match status" value="1"/>
</dbReference>
<keyword evidence="6 8" id="KW-0704">Schiff base</keyword>
<evidence type="ECO:0000256" key="8">
    <source>
        <dbReference type="HAMAP-Rule" id="MF_00443"/>
    </source>
</evidence>
<accession>A0A1I7MWG1</accession>
<dbReference type="UniPathway" id="UPA00060"/>
<dbReference type="GO" id="GO:0005737">
    <property type="term" value="C:cytoplasm"/>
    <property type="evidence" value="ECO:0007669"/>
    <property type="project" value="UniProtKB-SubCell"/>
</dbReference>
<dbReference type="Pfam" id="PF05690">
    <property type="entry name" value="ThiG"/>
    <property type="match status" value="1"/>
</dbReference>
<protein>
    <recommendedName>
        <fullName evidence="3 8">Thiazole synthase</fullName>
        <ecNumber evidence="3 8">2.8.1.10</ecNumber>
    </recommendedName>
</protein>
<dbReference type="RefSeq" id="WP_092863897.1">
    <property type="nucleotide sequence ID" value="NZ_FPCH01000001.1"/>
</dbReference>
<keyword evidence="5 8" id="KW-0784">Thiamine biosynthesis</keyword>
<dbReference type="AlphaFoldDB" id="A0A1I7MWG1"/>
<feature type="binding site" evidence="8">
    <location>
        <position position="169"/>
    </location>
    <ligand>
        <name>1-deoxy-D-xylulose 5-phosphate</name>
        <dbReference type="ChEBI" id="CHEBI:57792"/>
    </ligand>
</feature>
<comment type="function">
    <text evidence="1 8">Catalyzes the rearrangement of 1-deoxy-D-xylulose 5-phosphate (DXP) to produce the thiazole phosphate moiety of thiamine. Sulfur is provided by the thiocarboxylate moiety of the carrier protein ThiS. In vitro, sulfur can be provided by H(2)S.</text>
</comment>
<feature type="active site" description="Schiff-base intermediate with DXP" evidence="8">
    <location>
        <position position="108"/>
    </location>
</feature>
<dbReference type="HAMAP" id="MF_00443">
    <property type="entry name" value="ThiG"/>
    <property type="match status" value="1"/>
</dbReference>
<feature type="domain" description="Thiazole synthase ThiG" evidence="9">
    <location>
        <begin position="16"/>
        <end position="261"/>
    </location>
</feature>
<feature type="binding site" evidence="8">
    <location>
        <begin position="196"/>
        <end position="197"/>
    </location>
    <ligand>
        <name>1-deoxy-D-xylulose 5-phosphate</name>
        <dbReference type="ChEBI" id="CHEBI:57792"/>
    </ligand>
</feature>
<dbReference type="InterPro" id="IPR008867">
    <property type="entry name" value="ThiG"/>
</dbReference>
<evidence type="ECO:0000256" key="3">
    <source>
        <dbReference type="ARBA" id="ARBA00011960"/>
    </source>
</evidence>
<dbReference type="Proteomes" id="UP000199423">
    <property type="component" value="Unassembled WGS sequence"/>
</dbReference>